<reference evidence="1" key="2">
    <citation type="submission" date="2013-05" db="EMBL/GenBank/DDBJ databases">
        <authorList>
            <person name="Carter J.-M."/>
            <person name="Baker S.C."/>
            <person name="Pink R."/>
            <person name="Carter D.R.F."/>
            <person name="Collins A."/>
            <person name="Tomlin J."/>
            <person name="Gibbs M."/>
            <person name="Breuker C.J."/>
        </authorList>
    </citation>
    <scope>NUCLEOTIDE SEQUENCE</scope>
    <source>
        <tissue evidence="1">Ovary</tissue>
    </source>
</reference>
<feature type="non-terminal residue" evidence="1">
    <location>
        <position position="1"/>
    </location>
</feature>
<feature type="non-terminal residue" evidence="1">
    <location>
        <position position="74"/>
    </location>
</feature>
<name>S4P5T4_9NEOP</name>
<protein>
    <submittedName>
        <fullName evidence="1">Uncharacterized protein</fullName>
    </submittedName>
</protein>
<organism evidence="1">
    <name type="scientific">Pararge aegeria</name>
    <name type="common">speckled wood butterfly</name>
    <dbReference type="NCBI Taxonomy" id="116150"/>
    <lineage>
        <taxon>Eukaryota</taxon>
        <taxon>Metazoa</taxon>
        <taxon>Ecdysozoa</taxon>
        <taxon>Arthropoda</taxon>
        <taxon>Hexapoda</taxon>
        <taxon>Insecta</taxon>
        <taxon>Pterygota</taxon>
        <taxon>Neoptera</taxon>
        <taxon>Endopterygota</taxon>
        <taxon>Lepidoptera</taxon>
        <taxon>Glossata</taxon>
        <taxon>Ditrysia</taxon>
        <taxon>Papilionoidea</taxon>
        <taxon>Nymphalidae</taxon>
        <taxon>Satyrinae</taxon>
        <taxon>Satyrini</taxon>
        <taxon>Parargina</taxon>
        <taxon>Pararge</taxon>
    </lineage>
</organism>
<evidence type="ECO:0000313" key="1">
    <source>
        <dbReference type="EMBL" id="JAA85379.1"/>
    </source>
</evidence>
<proteinExistence type="predicted"/>
<dbReference type="EMBL" id="GAIX01007181">
    <property type="protein sequence ID" value="JAA85379.1"/>
    <property type="molecule type" value="Transcribed_RNA"/>
</dbReference>
<sequence>IVIINSNLFVDCRSAIRIYNEKNTIRSQIGVQNNSFFFLKPVKDCLKLYNYCVIFPVRCWGKVLVNKLDLIVNW</sequence>
<dbReference type="AlphaFoldDB" id="S4P5T4"/>
<accession>S4P5T4</accession>
<reference evidence="1" key="1">
    <citation type="journal article" date="2013" name="BMC Genomics">
        <title>Unscrambling butterfly oogenesis.</title>
        <authorList>
            <person name="Carter J.M."/>
            <person name="Baker S.C."/>
            <person name="Pink R."/>
            <person name="Carter D.R."/>
            <person name="Collins A."/>
            <person name="Tomlin J."/>
            <person name="Gibbs M."/>
            <person name="Breuker C.J."/>
        </authorList>
    </citation>
    <scope>NUCLEOTIDE SEQUENCE</scope>
    <source>
        <tissue evidence="1">Ovary</tissue>
    </source>
</reference>